<accession>A0ABD2Y524</accession>
<dbReference type="AlphaFoldDB" id="A0ABD2Y524"/>
<name>A0ABD2Y524_9GENT</name>
<gene>
    <name evidence="1" type="ORF">ACH5RR_037052</name>
</gene>
<proteinExistence type="predicted"/>
<comment type="caution">
    <text evidence="1">The sequence shown here is derived from an EMBL/GenBank/DDBJ whole genome shotgun (WGS) entry which is preliminary data.</text>
</comment>
<sequence>MNSPTIFPSHMATTLLQFGSLRPVQVCLGIERSRDKCERNFDPNAQEDEEWILVTKRRKGRRSPTQNKHLLCRQLQKIWLPRRQHSMVHSKTSLKKDDQNAQRGHMPITLGEYFPKGFLKEDQIENVNMTSSIEIEDKDVTKEVEVLAKPTKDNGSSVELDLFSLESIIHSLFELPQEARHLLVDVLQECDDRRGVFSIFWISSLSPATST</sequence>
<evidence type="ECO:0000313" key="2">
    <source>
        <dbReference type="Proteomes" id="UP001630127"/>
    </source>
</evidence>
<organism evidence="1 2">
    <name type="scientific">Cinchona calisaya</name>
    <dbReference type="NCBI Taxonomy" id="153742"/>
    <lineage>
        <taxon>Eukaryota</taxon>
        <taxon>Viridiplantae</taxon>
        <taxon>Streptophyta</taxon>
        <taxon>Embryophyta</taxon>
        <taxon>Tracheophyta</taxon>
        <taxon>Spermatophyta</taxon>
        <taxon>Magnoliopsida</taxon>
        <taxon>eudicotyledons</taxon>
        <taxon>Gunneridae</taxon>
        <taxon>Pentapetalae</taxon>
        <taxon>asterids</taxon>
        <taxon>lamiids</taxon>
        <taxon>Gentianales</taxon>
        <taxon>Rubiaceae</taxon>
        <taxon>Cinchonoideae</taxon>
        <taxon>Cinchoneae</taxon>
        <taxon>Cinchona</taxon>
    </lineage>
</organism>
<keyword evidence="2" id="KW-1185">Reference proteome</keyword>
<dbReference type="Proteomes" id="UP001630127">
    <property type="component" value="Unassembled WGS sequence"/>
</dbReference>
<dbReference type="EMBL" id="JBJUIK010000015">
    <property type="protein sequence ID" value="KAL3502603.1"/>
    <property type="molecule type" value="Genomic_DNA"/>
</dbReference>
<reference evidence="1 2" key="1">
    <citation type="submission" date="2024-11" db="EMBL/GenBank/DDBJ databases">
        <title>A near-complete genome assembly of Cinchona calisaya.</title>
        <authorList>
            <person name="Lian D.C."/>
            <person name="Zhao X.W."/>
            <person name="Wei L."/>
        </authorList>
    </citation>
    <scope>NUCLEOTIDE SEQUENCE [LARGE SCALE GENOMIC DNA]</scope>
    <source>
        <tissue evidence="1">Nenye</tissue>
    </source>
</reference>
<protein>
    <submittedName>
        <fullName evidence="1">Uncharacterized protein</fullName>
    </submittedName>
</protein>
<evidence type="ECO:0000313" key="1">
    <source>
        <dbReference type="EMBL" id="KAL3502603.1"/>
    </source>
</evidence>